<dbReference type="EMBL" id="CAJOAX010055475">
    <property type="protein sequence ID" value="CAF4327116.1"/>
    <property type="molecule type" value="Genomic_DNA"/>
</dbReference>
<protein>
    <submittedName>
        <fullName evidence="1">Uncharacterized protein</fullName>
    </submittedName>
</protein>
<proteinExistence type="predicted"/>
<name>A0A820JH27_9BILA</name>
<feature type="non-terminal residue" evidence="1">
    <location>
        <position position="11"/>
    </location>
</feature>
<evidence type="ECO:0000313" key="1">
    <source>
        <dbReference type="EMBL" id="CAF4327116.1"/>
    </source>
</evidence>
<gene>
    <name evidence="1" type="ORF">OTI717_LOCUS42848</name>
</gene>
<organism evidence="1 2">
    <name type="scientific">Rotaria sordida</name>
    <dbReference type="NCBI Taxonomy" id="392033"/>
    <lineage>
        <taxon>Eukaryota</taxon>
        <taxon>Metazoa</taxon>
        <taxon>Spiralia</taxon>
        <taxon>Gnathifera</taxon>
        <taxon>Rotifera</taxon>
        <taxon>Eurotatoria</taxon>
        <taxon>Bdelloidea</taxon>
        <taxon>Philodinida</taxon>
        <taxon>Philodinidae</taxon>
        <taxon>Rotaria</taxon>
    </lineage>
</organism>
<accession>A0A820JH27</accession>
<evidence type="ECO:0000313" key="2">
    <source>
        <dbReference type="Proteomes" id="UP000663823"/>
    </source>
</evidence>
<comment type="caution">
    <text evidence="1">The sequence shown here is derived from an EMBL/GenBank/DDBJ whole genome shotgun (WGS) entry which is preliminary data.</text>
</comment>
<reference evidence="1" key="1">
    <citation type="submission" date="2021-02" db="EMBL/GenBank/DDBJ databases">
        <authorList>
            <person name="Nowell W R."/>
        </authorList>
    </citation>
    <scope>NUCLEOTIDE SEQUENCE</scope>
</reference>
<sequence>MGCRGQTRVVL</sequence>
<dbReference type="Proteomes" id="UP000663823">
    <property type="component" value="Unassembled WGS sequence"/>
</dbReference>